<dbReference type="Gene3D" id="2.30.30.90">
    <property type="match status" value="1"/>
</dbReference>
<accession>A0AAJ0XFG1</accession>
<gene>
    <name evidence="3" type="ORF">CCR82_10420</name>
</gene>
<reference evidence="3" key="2">
    <citation type="journal article" date="2020" name="Microorganisms">
        <title>Osmotic Adaptation and Compatible Solute Biosynthesis of Phototrophic Bacteria as Revealed from Genome Analyses.</title>
        <authorList>
            <person name="Imhoff J.F."/>
            <person name="Rahn T."/>
            <person name="Kunzel S."/>
            <person name="Keller A."/>
            <person name="Neulinger S.C."/>
        </authorList>
    </citation>
    <scope>NUCLEOTIDE SEQUENCE</scope>
    <source>
        <strain evidence="3">DSM 4395</strain>
    </source>
</reference>
<dbReference type="InterPro" id="IPR008988">
    <property type="entry name" value="Transcriptional_repressor_C"/>
</dbReference>
<dbReference type="EMBL" id="NHSF01000059">
    <property type="protein sequence ID" value="MBK5930929.1"/>
    <property type="molecule type" value="Genomic_DNA"/>
</dbReference>
<evidence type="ECO:0000313" key="3">
    <source>
        <dbReference type="EMBL" id="MBK5930929.1"/>
    </source>
</evidence>
<keyword evidence="4" id="KW-1185">Reference proteome</keyword>
<proteinExistence type="predicted"/>
<comment type="caution">
    <text evidence="3">The sequence shown here is derived from an EMBL/GenBank/DDBJ whole genome shotgun (WGS) entry which is preliminary data.</text>
</comment>
<dbReference type="RefSeq" id="WP_242513401.1">
    <property type="nucleotide sequence ID" value="NZ_NHSF01000059.1"/>
</dbReference>
<feature type="domain" description="Ferrous iron transporter FeoA-like" evidence="2">
    <location>
        <begin position="9"/>
        <end position="79"/>
    </location>
</feature>
<dbReference type="InterPro" id="IPR038157">
    <property type="entry name" value="FeoA_core_dom"/>
</dbReference>
<keyword evidence="1" id="KW-0408">Iron</keyword>
<dbReference type="Proteomes" id="UP001296967">
    <property type="component" value="Unassembled WGS sequence"/>
</dbReference>
<dbReference type="SUPFAM" id="SSF50037">
    <property type="entry name" value="C-terminal domain of transcriptional repressors"/>
    <property type="match status" value="1"/>
</dbReference>
<organism evidence="3 4">
    <name type="scientific">Halochromatium salexigens</name>
    <name type="common">Chromatium salexigens</name>
    <dbReference type="NCBI Taxonomy" id="49447"/>
    <lineage>
        <taxon>Bacteria</taxon>
        <taxon>Pseudomonadati</taxon>
        <taxon>Pseudomonadota</taxon>
        <taxon>Gammaproteobacteria</taxon>
        <taxon>Chromatiales</taxon>
        <taxon>Chromatiaceae</taxon>
        <taxon>Halochromatium</taxon>
    </lineage>
</organism>
<dbReference type="GO" id="GO:0046914">
    <property type="term" value="F:transition metal ion binding"/>
    <property type="evidence" value="ECO:0007669"/>
    <property type="project" value="InterPro"/>
</dbReference>
<sequence length="84" mass="8892">MDQRVSTSLTLAQLPVGACAVVTRIVGGHELHRKLRGLGIRLGTELRVEHRRGSGLVVSAGNTRIALGGGIVEKLTVSRLDQPS</sequence>
<name>A0AAJ0XFG1_HALSE</name>
<evidence type="ECO:0000313" key="4">
    <source>
        <dbReference type="Proteomes" id="UP001296967"/>
    </source>
</evidence>
<protein>
    <recommendedName>
        <fullName evidence="2">Ferrous iron transporter FeoA-like domain-containing protein</fullName>
    </recommendedName>
</protein>
<dbReference type="SMART" id="SM00899">
    <property type="entry name" value="FeoA"/>
    <property type="match status" value="1"/>
</dbReference>
<dbReference type="Pfam" id="PF04023">
    <property type="entry name" value="FeoA"/>
    <property type="match status" value="1"/>
</dbReference>
<reference evidence="3" key="1">
    <citation type="submission" date="2017-05" db="EMBL/GenBank/DDBJ databases">
        <authorList>
            <person name="Imhoff J.F."/>
            <person name="Rahn T."/>
            <person name="Kuenzel S."/>
            <person name="Neulinger S.C."/>
        </authorList>
    </citation>
    <scope>NUCLEOTIDE SEQUENCE</scope>
    <source>
        <strain evidence="3">DSM 4395</strain>
    </source>
</reference>
<evidence type="ECO:0000259" key="2">
    <source>
        <dbReference type="SMART" id="SM00899"/>
    </source>
</evidence>
<dbReference type="InterPro" id="IPR007167">
    <property type="entry name" value="Fe-transptr_FeoA-like"/>
</dbReference>
<dbReference type="AlphaFoldDB" id="A0AAJ0XFG1"/>
<evidence type="ECO:0000256" key="1">
    <source>
        <dbReference type="ARBA" id="ARBA00023004"/>
    </source>
</evidence>